<keyword evidence="6" id="KW-0067">ATP-binding</keyword>
<evidence type="ECO:0000256" key="1">
    <source>
        <dbReference type="ARBA" id="ARBA00012513"/>
    </source>
</evidence>
<gene>
    <name evidence="10" type="ORF">H1R19_07185</name>
</gene>
<proteinExistence type="predicted"/>
<evidence type="ECO:0000256" key="7">
    <source>
        <dbReference type="SAM" id="MobiDB-lite"/>
    </source>
</evidence>
<evidence type="ECO:0000256" key="4">
    <source>
        <dbReference type="ARBA" id="ARBA00022741"/>
    </source>
</evidence>
<feature type="compositionally biased region" description="Low complexity" evidence="7">
    <location>
        <begin position="272"/>
        <end position="287"/>
    </location>
</feature>
<evidence type="ECO:0000256" key="8">
    <source>
        <dbReference type="SAM" id="Phobius"/>
    </source>
</evidence>
<dbReference type="Gene3D" id="1.10.510.10">
    <property type="entry name" value="Transferase(Phosphotransferase) domain 1"/>
    <property type="match status" value="1"/>
</dbReference>
<evidence type="ECO:0000259" key="9">
    <source>
        <dbReference type="PROSITE" id="PS50011"/>
    </source>
</evidence>
<keyword evidence="8" id="KW-1133">Transmembrane helix</keyword>
<organism evidence="10 11">
    <name type="scientific">Gordonia jinghuaiqii</name>
    <dbReference type="NCBI Taxonomy" id="2758710"/>
    <lineage>
        <taxon>Bacteria</taxon>
        <taxon>Bacillati</taxon>
        <taxon>Actinomycetota</taxon>
        <taxon>Actinomycetes</taxon>
        <taxon>Mycobacteriales</taxon>
        <taxon>Gordoniaceae</taxon>
        <taxon>Gordonia</taxon>
    </lineage>
</organism>
<dbReference type="GO" id="GO:0004674">
    <property type="term" value="F:protein serine/threonine kinase activity"/>
    <property type="evidence" value="ECO:0007669"/>
    <property type="project" value="UniProtKB-KW"/>
</dbReference>
<keyword evidence="2 10" id="KW-0723">Serine/threonine-protein kinase</keyword>
<dbReference type="SUPFAM" id="SSF56112">
    <property type="entry name" value="Protein kinase-like (PK-like)"/>
    <property type="match status" value="1"/>
</dbReference>
<dbReference type="SMART" id="SM00220">
    <property type="entry name" value="S_TKc"/>
    <property type="match status" value="1"/>
</dbReference>
<keyword evidence="4" id="KW-0547">Nucleotide-binding</keyword>
<name>A0A7D7LYE4_9ACTN</name>
<feature type="domain" description="Protein kinase" evidence="9">
    <location>
        <begin position="20"/>
        <end position="289"/>
    </location>
</feature>
<evidence type="ECO:0000256" key="5">
    <source>
        <dbReference type="ARBA" id="ARBA00022777"/>
    </source>
</evidence>
<dbReference type="PANTHER" id="PTHR43289:SF6">
    <property type="entry name" value="SERINE_THREONINE-PROTEIN KINASE NEKL-3"/>
    <property type="match status" value="1"/>
</dbReference>
<keyword evidence="5 10" id="KW-0418">Kinase</keyword>
<dbReference type="PROSITE" id="PS50011">
    <property type="entry name" value="PROTEIN_KINASE_DOM"/>
    <property type="match status" value="1"/>
</dbReference>
<dbReference type="EMBL" id="CP059491">
    <property type="protein sequence ID" value="QMT02899.1"/>
    <property type="molecule type" value="Genomic_DNA"/>
</dbReference>
<reference evidence="11" key="1">
    <citation type="submission" date="2020-07" db="EMBL/GenBank/DDBJ databases">
        <title>novel species isolated from the respiratory tract of Marmot.</title>
        <authorList>
            <person name="Zhang G."/>
        </authorList>
    </citation>
    <scope>NUCLEOTIDE SEQUENCE [LARGE SCALE GENOMIC DNA]</scope>
    <source>
        <strain evidence="11">686</strain>
    </source>
</reference>
<keyword evidence="3" id="KW-0808">Transferase</keyword>
<sequence length="525" mass="54876">MSFDTTHGGPLAPGSRVAGHRVERVLRQRATGFVYLATPPPGAVVPRPGQVVLTVVDRNTSADPRALAWFARANESASGMRHPAIARVVGHGLSDGHAWAATAPVPAADAAQLLQRHPDGIDVDLAVRLVRVVGDALDAAHRKRLVHGAVSPADILFAVTEPTQIDAAQPGVVTLTGFGLARLSATETSPHPSSDVASLGRTLAELLTGTTSVARHRVSGAVSPAFYAVLARALDPGPDQHYRTCAEFIRAADLALHLTRTDGEPPTEVIGAAPPADADPNPADATDVLAGRSPGGSTPRLFHPGGHPDRPTEIVTDRRAVESGPGESGPGESAAPAPGPAGHGAQSSSPPHHRSPPAPRRRFLAPMLVVLVVVAVVVGTLIVLGTRNTPPPWPPAVSPIADAFPQLLPATPESRAWRDASCQNVSRDGIDGITCTDPAQVTFAVWHTPTPESRRAVTATLKGHPGNKIRWRDGPASASRDSVVDGWVVTNFTGPPQADHTVITTWPGHTGRQILDDWWRSAPLG</sequence>
<dbReference type="InterPro" id="IPR011009">
    <property type="entry name" value="Kinase-like_dom_sf"/>
</dbReference>
<evidence type="ECO:0000256" key="6">
    <source>
        <dbReference type="ARBA" id="ARBA00022840"/>
    </source>
</evidence>
<dbReference type="PANTHER" id="PTHR43289">
    <property type="entry name" value="MITOGEN-ACTIVATED PROTEIN KINASE KINASE KINASE 20-RELATED"/>
    <property type="match status" value="1"/>
</dbReference>
<feature type="compositionally biased region" description="Basic and acidic residues" evidence="7">
    <location>
        <begin position="306"/>
        <end position="321"/>
    </location>
</feature>
<evidence type="ECO:0000256" key="3">
    <source>
        <dbReference type="ARBA" id="ARBA00022679"/>
    </source>
</evidence>
<keyword evidence="8" id="KW-0812">Transmembrane</keyword>
<evidence type="ECO:0000313" key="10">
    <source>
        <dbReference type="EMBL" id="QMT02899.1"/>
    </source>
</evidence>
<dbReference type="KEGG" id="gji:H1R19_07185"/>
<dbReference type="EC" id="2.7.11.1" evidence="1"/>
<accession>A0A7D7LYE4</accession>
<dbReference type="InterPro" id="IPR000719">
    <property type="entry name" value="Prot_kinase_dom"/>
</dbReference>
<feature type="region of interest" description="Disordered" evidence="7">
    <location>
        <begin position="262"/>
        <end position="359"/>
    </location>
</feature>
<feature type="compositionally biased region" description="Low complexity" evidence="7">
    <location>
        <begin position="322"/>
        <end position="336"/>
    </location>
</feature>
<feature type="transmembrane region" description="Helical" evidence="8">
    <location>
        <begin position="363"/>
        <end position="384"/>
    </location>
</feature>
<keyword evidence="11" id="KW-1185">Reference proteome</keyword>
<dbReference type="RefSeq" id="WP_219851082.1">
    <property type="nucleotide sequence ID" value="NZ_CP059491.1"/>
</dbReference>
<dbReference type="GO" id="GO:0005524">
    <property type="term" value="F:ATP binding"/>
    <property type="evidence" value="ECO:0007669"/>
    <property type="project" value="UniProtKB-KW"/>
</dbReference>
<evidence type="ECO:0000313" key="11">
    <source>
        <dbReference type="Proteomes" id="UP000515663"/>
    </source>
</evidence>
<dbReference type="Gene3D" id="3.30.200.20">
    <property type="entry name" value="Phosphorylase Kinase, domain 1"/>
    <property type="match status" value="1"/>
</dbReference>
<evidence type="ECO:0000256" key="2">
    <source>
        <dbReference type="ARBA" id="ARBA00022527"/>
    </source>
</evidence>
<protein>
    <recommendedName>
        <fullName evidence="1">non-specific serine/threonine protein kinase</fullName>
        <ecNumber evidence="1">2.7.11.1</ecNumber>
    </recommendedName>
</protein>
<dbReference type="AlphaFoldDB" id="A0A7D7LYE4"/>
<keyword evidence="8" id="KW-0472">Membrane</keyword>
<dbReference type="Proteomes" id="UP000515663">
    <property type="component" value="Chromosome"/>
</dbReference>